<dbReference type="Gene3D" id="3.40.50.720">
    <property type="entry name" value="NAD(P)-binding Rossmann-like Domain"/>
    <property type="match status" value="1"/>
</dbReference>
<accession>A0ABP9I2Z5</accession>
<dbReference type="InterPro" id="IPR035985">
    <property type="entry name" value="Ubiquitin-activating_enz"/>
</dbReference>
<reference evidence="4" key="1">
    <citation type="journal article" date="2019" name="Int. J. Syst. Evol. Microbiol.">
        <title>The Global Catalogue of Microorganisms (GCM) 10K type strain sequencing project: providing services to taxonomists for standard genome sequencing and annotation.</title>
        <authorList>
            <consortium name="The Broad Institute Genomics Platform"/>
            <consortium name="The Broad Institute Genome Sequencing Center for Infectious Disease"/>
            <person name="Wu L."/>
            <person name="Ma J."/>
        </authorList>
    </citation>
    <scope>NUCLEOTIDE SEQUENCE [LARGE SCALE GENOMIC DNA]</scope>
    <source>
        <strain evidence="4">JCM 18126</strain>
    </source>
</reference>
<comment type="caution">
    <text evidence="3">The sequence shown here is derived from an EMBL/GenBank/DDBJ whole genome shotgun (WGS) entry which is preliminary data.</text>
</comment>
<dbReference type="Proteomes" id="UP001501195">
    <property type="component" value="Unassembled WGS sequence"/>
</dbReference>
<protein>
    <submittedName>
        <fullName evidence="3">Adenylyltransferase/sulfurtransferase MoeZ</fullName>
    </submittedName>
</protein>
<evidence type="ECO:0000259" key="2">
    <source>
        <dbReference type="PROSITE" id="PS50206"/>
    </source>
</evidence>
<gene>
    <name evidence="3" type="primary">moeZ</name>
    <name evidence="3" type="ORF">GCM10023225_25390</name>
</gene>
<dbReference type="GO" id="GO:0016779">
    <property type="term" value="F:nucleotidyltransferase activity"/>
    <property type="evidence" value="ECO:0007669"/>
    <property type="project" value="UniProtKB-KW"/>
</dbReference>
<keyword evidence="4" id="KW-1185">Reference proteome</keyword>
<dbReference type="SUPFAM" id="SSF69572">
    <property type="entry name" value="Activating enzymes of the ubiquitin-like proteins"/>
    <property type="match status" value="1"/>
</dbReference>
<dbReference type="Pfam" id="PF00899">
    <property type="entry name" value="ThiF"/>
    <property type="match status" value="1"/>
</dbReference>
<dbReference type="CDD" id="cd00757">
    <property type="entry name" value="ThiF_MoeB_HesA_family"/>
    <property type="match status" value="1"/>
</dbReference>
<dbReference type="EMBL" id="BAABIL010000402">
    <property type="protein sequence ID" value="GAA4985636.1"/>
    <property type="molecule type" value="Genomic_DNA"/>
</dbReference>
<feature type="region of interest" description="Disordered" evidence="1">
    <location>
        <begin position="1"/>
        <end position="24"/>
    </location>
</feature>
<dbReference type="SMART" id="SM00450">
    <property type="entry name" value="RHOD"/>
    <property type="match status" value="1"/>
</dbReference>
<feature type="compositionally biased region" description="Low complexity" evidence="1">
    <location>
        <begin position="1"/>
        <end position="13"/>
    </location>
</feature>
<evidence type="ECO:0000313" key="3">
    <source>
        <dbReference type="EMBL" id="GAA4985636.1"/>
    </source>
</evidence>
<proteinExistence type="predicted"/>
<dbReference type="CDD" id="cd00158">
    <property type="entry name" value="RHOD"/>
    <property type="match status" value="1"/>
</dbReference>
<dbReference type="InterPro" id="IPR036873">
    <property type="entry name" value="Rhodanese-like_dom_sf"/>
</dbReference>
<evidence type="ECO:0000313" key="4">
    <source>
        <dbReference type="Proteomes" id="UP001501195"/>
    </source>
</evidence>
<dbReference type="InterPro" id="IPR000594">
    <property type="entry name" value="ThiF_NAD_FAD-bd"/>
</dbReference>
<keyword evidence="3" id="KW-0548">Nucleotidyltransferase</keyword>
<dbReference type="Gene3D" id="3.40.250.10">
    <property type="entry name" value="Rhodanese-like domain"/>
    <property type="match status" value="1"/>
</dbReference>
<dbReference type="InterPro" id="IPR045886">
    <property type="entry name" value="ThiF/MoeB/HesA"/>
</dbReference>
<keyword evidence="3" id="KW-0808">Transferase</keyword>
<organism evidence="3 4">
    <name type="scientific">Kineococcus glutinatus</name>
    <dbReference type="NCBI Taxonomy" id="1070872"/>
    <lineage>
        <taxon>Bacteria</taxon>
        <taxon>Bacillati</taxon>
        <taxon>Actinomycetota</taxon>
        <taxon>Actinomycetes</taxon>
        <taxon>Kineosporiales</taxon>
        <taxon>Kineosporiaceae</taxon>
        <taxon>Kineococcus</taxon>
    </lineage>
</organism>
<name>A0ABP9I2Z5_9ACTN</name>
<dbReference type="InterPro" id="IPR001763">
    <property type="entry name" value="Rhodanese-like_dom"/>
</dbReference>
<dbReference type="Pfam" id="PF00581">
    <property type="entry name" value="Rhodanese"/>
    <property type="match status" value="1"/>
</dbReference>
<dbReference type="PANTHER" id="PTHR10953:SF102">
    <property type="entry name" value="ADENYLYLTRANSFERASE AND SULFURTRANSFERASE MOCS3"/>
    <property type="match status" value="1"/>
</dbReference>
<feature type="domain" description="Rhodanese" evidence="2">
    <location>
        <begin position="307"/>
        <end position="397"/>
    </location>
</feature>
<dbReference type="PANTHER" id="PTHR10953">
    <property type="entry name" value="UBIQUITIN-ACTIVATING ENZYME E1"/>
    <property type="match status" value="1"/>
</dbReference>
<sequence>MTGAAAGTATGTAQVPGPLVAPGPDLTAEEVQRYSRHLLLPQIGRGGQRRLKAARVLVVGAGGLGSPVLLYLAAAGVGTIGVVDDDTVEVSNLQRQVVHGSADVGRAKVDSAREAVRGVNPLVDVVVHPGRLGPHDASAVLAGYDLVVDGSDNFPTRYLVDDACAALGIPCVWGAVLRFGGQVSVSWAARGPRYRDLFPRPPAPGDAPSCEEAGVLGAVCGAVGSVMAAEAVKLVTGAGTPLLGRLLVLDALAMTWRSLAVAADPARAAAPEPAAPEPAACAVEAVGEVPEVGAAELARLLAERAAGRRELLLLDVRSPAEREIVAIPGAVGIPLQRLLSGEALAEVPEDVDVVLHCKSGARSAQALAALRAAGRRRGRHLRGGVLAWVDEVDPSLPRY</sequence>
<dbReference type="RefSeq" id="WP_345712970.1">
    <property type="nucleotide sequence ID" value="NZ_BAABIL010000402.1"/>
</dbReference>
<evidence type="ECO:0000256" key="1">
    <source>
        <dbReference type="SAM" id="MobiDB-lite"/>
    </source>
</evidence>
<dbReference type="NCBIfam" id="NF004281">
    <property type="entry name" value="PRK05690.1"/>
    <property type="match status" value="1"/>
</dbReference>
<dbReference type="PROSITE" id="PS50206">
    <property type="entry name" value="RHODANESE_3"/>
    <property type="match status" value="1"/>
</dbReference>